<sequence length="562" mass="60118">MTDEMIDMSEDNSFDDTTGAALVSAQDLHAWLQDGAELALVDVSEAGQYGEGHLLLAANIPFSELEPQIIQRVPRRSTRVVLVGAVAVVHRAAQRLRSLGYTHLHVLDGGLAAWAAAGYPVFKGIYVPSKAFAECVELTRHTPTLEPQALQQLLQQGDDVVVLDSRTAKEYARFHVPGAISCPGSELLYRLATLVPSRNTHVVISCAGRTRGIMGGQTLIDAQVPYRVSVLSGGTQGWKLAGFGVEQSAAEPLPQPEAVEAETALSRAQVLTQSLAIPVVGRHDLAQWQADDHRTTFLVDVRDPQEAKARPVPGAIAVAGVQLLQTTDTHVSVHGARIVLADDQGVRAHTTAYWLHQQGWSVAVLAAGDTFVASPAPLATDKDSVQAQRQALLRGTPVLTLEEVAQAIRAGAAVVSVQPSEVFVQGAVAGAVWSHRAAIAEGAVDAVEPKDNGVRLVIASDAVVGALAAQEWQARVASAQPVAVGVLNLGDWETLAQWGLVVDPNAPTLQPEQRVDFLYWLHDRHTGNAQASRQYLQWEAQLPAQIGHWPDAHFRIAQVQGG</sequence>
<accession>A0A4S8EZ78</accession>
<feature type="domain" description="Rhodanese" evidence="1">
    <location>
        <begin position="34"/>
        <end position="123"/>
    </location>
</feature>
<feature type="domain" description="Rhodanese" evidence="1">
    <location>
        <begin position="156"/>
        <end position="247"/>
    </location>
</feature>
<dbReference type="EMBL" id="STFG01000023">
    <property type="protein sequence ID" value="THT98101.1"/>
    <property type="molecule type" value="Genomic_DNA"/>
</dbReference>
<keyword evidence="3" id="KW-1185">Reference proteome</keyword>
<dbReference type="PROSITE" id="PS50206">
    <property type="entry name" value="RHODANESE_3"/>
    <property type="match status" value="3"/>
</dbReference>
<proteinExistence type="predicted"/>
<dbReference type="Proteomes" id="UP000308917">
    <property type="component" value="Unassembled WGS sequence"/>
</dbReference>
<dbReference type="InterPro" id="IPR001763">
    <property type="entry name" value="Rhodanese-like_dom"/>
</dbReference>
<feature type="domain" description="Rhodanese" evidence="1">
    <location>
        <begin position="292"/>
        <end position="380"/>
    </location>
</feature>
<name>A0A4S8EZ78_9BURK</name>
<dbReference type="AlphaFoldDB" id="A0A4S8EZ78"/>
<dbReference type="Pfam" id="PF00581">
    <property type="entry name" value="Rhodanese"/>
    <property type="match status" value="3"/>
</dbReference>
<gene>
    <name evidence="2" type="ORF">E9531_14975</name>
</gene>
<evidence type="ECO:0000313" key="3">
    <source>
        <dbReference type="Proteomes" id="UP000308917"/>
    </source>
</evidence>
<protein>
    <submittedName>
        <fullName evidence="2">Sulfurtransferase</fullName>
    </submittedName>
</protein>
<dbReference type="Gene3D" id="3.40.250.10">
    <property type="entry name" value="Rhodanese-like domain"/>
    <property type="match status" value="3"/>
</dbReference>
<dbReference type="SUPFAM" id="SSF52821">
    <property type="entry name" value="Rhodanese/Cell cycle control phosphatase"/>
    <property type="match status" value="3"/>
</dbReference>
<dbReference type="PANTHER" id="PTHR44086">
    <property type="entry name" value="THIOSULFATE SULFURTRANSFERASE RDL2, MITOCHONDRIAL-RELATED"/>
    <property type="match status" value="1"/>
</dbReference>
<dbReference type="RefSeq" id="WP_136574583.1">
    <property type="nucleotide sequence ID" value="NZ_STFG01000023.1"/>
</dbReference>
<evidence type="ECO:0000313" key="2">
    <source>
        <dbReference type="EMBL" id="THT98101.1"/>
    </source>
</evidence>
<keyword evidence="2" id="KW-0808">Transferase</keyword>
<comment type="caution">
    <text evidence="2">The sequence shown here is derived from an EMBL/GenBank/DDBJ whole genome shotgun (WGS) entry which is preliminary data.</text>
</comment>
<reference evidence="2 3" key="1">
    <citation type="journal article" date="2015" name="Antonie Van Leeuwenhoek">
        <title>Lampropedia puyangensis sp. nov., isolated from symptomatic bark of Populus ? euramericana canker and emended description of Lampropedia hyalina (Ehrenberg 1832) Lee et al. 2004.</title>
        <authorList>
            <person name="Li Y."/>
            <person name="Wang T."/>
            <person name="Piao C.G."/>
            <person name="Wang L.F."/>
            <person name="Tian G.Z."/>
            <person name="Zhu T.H."/>
            <person name="Guo M.W."/>
        </authorList>
    </citation>
    <scope>NUCLEOTIDE SEQUENCE [LARGE SCALE GENOMIC DNA]</scope>
    <source>
        <strain evidence="2 3">2-bin</strain>
    </source>
</reference>
<dbReference type="OrthoDB" id="9789585at2"/>
<dbReference type="GO" id="GO:0004792">
    <property type="term" value="F:thiosulfate-cyanide sulfurtransferase activity"/>
    <property type="evidence" value="ECO:0007669"/>
    <property type="project" value="TreeGrafter"/>
</dbReference>
<dbReference type="PANTHER" id="PTHR44086:SF10">
    <property type="entry name" value="THIOSULFATE SULFURTRANSFERASE_RHODANESE-LIKE DOMAIN-CONTAINING PROTEIN 3"/>
    <property type="match status" value="1"/>
</dbReference>
<organism evidence="2 3">
    <name type="scientific">Lampropedia puyangensis</name>
    <dbReference type="NCBI Taxonomy" id="1330072"/>
    <lineage>
        <taxon>Bacteria</taxon>
        <taxon>Pseudomonadati</taxon>
        <taxon>Pseudomonadota</taxon>
        <taxon>Betaproteobacteria</taxon>
        <taxon>Burkholderiales</taxon>
        <taxon>Comamonadaceae</taxon>
        <taxon>Lampropedia</taxon>
    </lineage>
</organism>
<evidence type="ECO:0000259" key="1">
    <source>
        <dbReference type="PROSITE" id="PS50206"/>
    </source>
</evidence>
<dbReference type="SMART" id="SM00450">
    <property type="entry name" value="RHOD"/>
    <property type="match status" value="3"/>
</dbReference>
<dbReference type="InterPro" id="IPR036873">
    <property type="entry name" value="Rhodanese-like_dom_sf"/>
</dbReference>